<proteinExistence type="inferred from homology"/>
<keyword evidence="14" id="KW-0560">Oxidoreductase</keyword>
<dbReference type="GO" id="GO:0019646">
    <property type="term" value="P:aerobic electron transport chain"/>
    <property type="evidence" value="ECO:0007669"/>
    <property type="project" value="InterPro"/>
</dbReference>
<evidence type="ECO:0000256" key="3">
    <source>
        <dbReference type="ARBA" id="ARBA00022448"/>
    </source>
</evidence>
<feature type="transmembrane region" description="Helical" evidence="12">
    <location>
        <begin position="296"/>
        <end position="315"/>
    </location>
</feature>
<feature type="compositionally biased region" description="Basic and acidic residues" evidence="13">
    <location>
        <begin position="440"/>
        <end position="457"/>
    </location>
</feature>
<evidence type="ECO:0000256" key="9">
    <source>
        <dbReference type="ARBA" id="ARBA00022989"/>
    </source>
</evidence>
<evidence type="ECO:0000313" key="14">
    <source>
        <dbReference type="EMBL" id="MBB5492489.1"/>
    </source>
</evidence>
<dbReference type="GO" id="GO:0005886">
    <property type="term" value="C:plasma membrane"/>
    <property type="evidence" value="ECO:0007669"/>
    <property type="project" value="UniProtKB-SubCell"/>
</dbReference>
<keyword evidence="9 12" id="KW-1133">Transmembrane helix</keyword>
<keyword evidence="4 12" id="KW-1003">Cell membrane</keyword>
<feature type="transmembrane region" description="Helical" evidence="12">
    <location>
        <begin position="139"/>
        <end position="160"/>
    </location>
</feature>
<evidence type="ECO:0000256" key="2">
    <source>
        <dbReference type="ARBA" id="ARBA00009819"/>
    </source>
</evidence>
<keyword evidence="8 12" id="KW-0249">Electron transport</keyword>
<evidence type="ECO:0000256" key="5">
    <source>
        <dbReference type="ARBA" id="ARBA00022617"/>
    </source>
</evidence>
<feature type="transmembrane region" description="Helical" evidence="12">
    <location>
        <begin position="69"/>
        <end position="87"/>
    </location>
</feature>
<feature type="transmembrane region" description="Helical" evidence="12">
    <location>
        <begin position="354"/>
        <end position="376"/>
    </location>
</feature>
<keyword evidence="5 12" id="KW-0349">Heme</keyword>
<feature type="region of interest" description="Disordered" evidence="13">
    <location>
        <begin position="437"/>
        <end position="457"/>
    </location>
</feature>
<feature type="transmembrane region" description="Helical" evidence="12">
    <location>
        <begin position="35"/>
        <end position="57"/>
    </location>
</feature>
<feature type="transmembrane region" description="Helical" evidence="12">
    <location>
        <begin position="192"/>
        <end position="215"/>
    </location>
</feature>
<keyword evidence="6 12" id="KW-0812">Transmembrane</keyword>
<keyword evidence="15" id="KW-1185">Reference proteome</keyword>
<feature type="transmembrane region" description="Helical" evidence="12">
    <location>
        <begin position="236"/>
        <end position="258"/>
    </location>
</feature>
<dbReference type="GO" id="GO:0070069">
    <property type="term" value="C:cytochrome complex"/>
    <property type="evidence" value="ECO:0007669"/>
    <property type="project" value="UniProtKB-UniRule"/>
</dbReference>
<protein>
    <submittedName>
        <fullName evidence="14">Cytochrome d ubiquinol oxidase subunit I</fullName>
        <ecNumber evidence="14">1.10.3.-</ecNumber>
    </submittedName>
</protein>
<evidence type="ECO:0000256" key="12">
    <source>
        <dbReference type="PIRNR" id="PIRNR006446"/>
    </source>
</evidence>
<dbReference type="PIRSF" id="PIRSF006446">
    <property type="entry name" value="Cyt_quinol_oxidase_1"/>
    <property type="match status" value="1"/>
</dbReference>
<keyword evidence="7 12" id="KW-0479">Metal-binding</keyword>
<dbReference type="EMBL" id="JACHDO010000001">
    <property type="protein sequence ID" value="MBB5492489.1"/>
    <property type="molecule type" value="Genomic_DNA"/>
</dbReference>
<dbReference type="EC" id="1.10.3.-" evidence="14"/>
<accession>A0A840W665</accession>
<dbReference type="InterPro" id="IPR002585">
    <property type="entry name" value="Cyt-d_ubiquinol_oxidase_su_1"/>
</dbReference>
<keyword evidence="10 12" id="KW-0408">Iron</keyword>
<dbReference type="GO" id="GO:0009055">
    <property type="term" value="F:electron transfer activity"/>
    <property type="evidence" value="ECO:0007669"/>
    <property type="project" value="UniProtKB-UniRule"/>
</dbReference>
<keyword evidence="3 12" id="KW-0813">Transport</keyword>
<organism evidence="14 15">
    <name type="scientific">Nocardiopsis metallicus</name>
    <dbReference type="NCBI Taxonomy" id="179819"/>
    <lineage>
        <taxon>Bacteria</taxon>
        <taxon>Bacillati</taxon>
        <taxon>Actinomycetota</taxon>
        <taxon>Actinomycetes</taxon>
        <taxon>Streptosporangiales</taxon>
        <taxon>Nocardiopsidaceae</taxon>
        <taxon>Nocardiopsis</taxon>
    </lineage>
</organism>
<sequence>MLFRAPTADRRGHPMLEDPLVLARLQFALTAATHYMFVALTLGLAPYILGTQLVAVLRGDRSRMLSVRLWGGLYLVNYGMGVLSGLVMELQLALNWSGLHEMFGYTFAAPLAIETMTAFFIESTFLGLWIFGWDRMGRWAHLFCFTVVTVTAYSSAWWVLISNGFLRHPVGFTMVDGVAHLTDPVALMTNPAAVFAFLHVTSSALLVGALVVAAVSAYHLLRGEDPHRIFRRGMRFAAVVMTVMPFVVVTFGGLQFQIFGQDPPTSGLTYTAAEVEEIESAARSTIATTASTTGEIVMITAWTLMFFLGPVMLLAQFADLLNPLRWLPNLLPRRGAGRRTLAGRVPNWLRPSRWGLTLLLFSPFLPYLASVGGWVFRETNRQPWVVVHHLTTADAVTPMPPGAALVSFTLFTVAFAALAAVTYRLLVRFARLGPEGSPLAERREEGPRETPEPVHTF</sequence>
<evidence type="ECO:0000256" key="7">
    <source>
        <dbReference type="ARBA" id="ARBA00022723"/>
    </source>
</evidence>
<evidence type="ECO:0000256" key="10">
    <source>
        <dbReference type="ARBA" id="ARBA00023004"/>
    </source>
</evidence>
<evidence type="ECO:0000256" key="1">
    <source>
        <dbReference type="ARBA" id="ARBA00004651"/>
    </source>
</evidence>
<evidence type="ECO:0000256" key="8">
    <source>
        <dbReference type="ARBA" id="ARBA00022982"/>
    </source>
</evidence>
<dbReference type="GO" id="GO:0046872">
    <property type="term" value="F:metal ion binding"/>
    <property type="evidence" value="ECO:0007669"/>
    <property type="project" value="UniProtKB-UniRule"/>
</dbReference>
<dbReference type="GO" id="GO:0016682">
    <property type="term" value="F:oxidoreductase activity, acting on diphenols and related substances as donors, oxygen as acceptor"/>
    <property type="evidence" value="ECO:0007669"/>
    <property type="project" value="TreeGrafter"/>
</dbReference>
<dbReference type="PANTHER" id="PTHR30365">
    <property type="entry name" value="CYTOCHROME D UBIQUINOL OXIDASE"/>
    <property type="match status" value="1"/>
</dbReference>
<evidence type="ECO:0000256" key="6">
    <source>
        <dbReference type="ARBA" id="ARBA00022692"/>
    </source>
</evidence>
<dbReference type="GO" id="GO:0020037">
    <property type="term" value="F:heme binding"/>
    <property type="evidence" value="ECO:0007669"/>
    <property type="project" value="TreeGrafter"/>
</dbReference>
<dbReference type="Pfam" id="PF01654">
    <property type="entry name" value="Cyt_bd_oxida_I"/>
    <property type="match status" value="2"/>
</dbReference>
<evidence type="ECO:0000256" key="11">
    <source>
        <dbReference type="ARBA" id="ARBA00023136"/>
    </source>
</evidence>
<comment type="caution">
    <text evidence="14">The sequence shown here is derived from an EMBL/GenBank/DDBJ whole genome shotgun (WGS) entry which is preliminary data.</text>
</comment>
<evidence type="ECO:0000256" key="13">
    <source>
        <dbReference type="SAM" id="MobiDB-lite"/>
    </source>
</evidence>
<gene>
    <name evidence="14" type="ORF">HNR07_003626</name>
</gene>
<comment type="subcellular location">
    <subcellularLocation>
        <location evidence="1">Cell membrane</location>
        <topology evidence="1">Multi-pass membrane protein</topology>
    </subcellularLocation>
</comment>
<feature type="transmembrane region" description="Helical" evidence="12">
    <location>
        <begin position="107"/>
        <end position="132"/>
    </location>
</feature>
<comment type="similarity">
    <text evidence="2 12">Belongs to the cytochrome ubiquinol oxidase subunit 1 family.</text>
</comment>
<evidence type="ECO:0000313" key="15">
    <source>
        <dbReference type="Proteomes" id="UP000579647"/>
    </source>
</evidence>
<dbReference type="Proteomes" id="UP000579647">
    <property type="component" value="Unassembled WGS sequence"/>
</dbReference>
<dbReference type="PANTHER" id="PTHR30365:SF14">
    <property type="entry name" value="CYTOCHROME BD MENAQUINOL OXIDASE SUBUNIT I-RELATED"/>
    <property type="match status" value="1"/>
</dbReference>
<keyword evidence="11 12" id="KW-0472">Membrane</keyword>
<feature type="transmembrane region" description="Helical" evidence="12">
    <location>
        <begin position="404"/>
        <end position="426"/>
    </location>
</feature>
<name>A0A840W665_9ACTN</name>
<dbReference type="AlphaFoldDB" id="A0A840W665"/>
<reference evidence="14 15" key="1">
    <citation type="submission" date="2020-08" db="EMBL/GenBank/DDBJ databases">
        <title>Sequencing the genomes of 1000 actinobacteria strains.</title>
        <authorList>
            <person name="Klenk H.-P."/>
        </authorList>
    </citation>
    <scope>NUCLEOTIDE SEQUENCE [LARGE SCALE GENOMIC DNA]</scope>
    <source>
        <strain evidence="14 15">DSM 44598</strain>
    </source>
</reference>
<evidence type="ECO:0000256" key="4">
    <source>
        <dbReference type="ARBA" id="ARBA00022475"/>
    </source>
</evidence>